<evidence type="ECO:0000256" key="5">
    <source>
        <dbReference type="ARBA" id="ARBA00022989"/>
    </source>
</evidence>
<dbReference type="InterPro" id="IPR003838">
    <property type="entry name" value="ABC3_permease_C"/>
</dbReference>
<dbReference type="InterPro" id="IPR051447">
    <property type="entry name" value="Lipoprotein-release_system"/>
</dbReference>
<dbReference type="RefSeq" id="WP_021980728.1">
    <property type="nucleotide sequence ID" value="NZ_CACRUT010000016.1"/>
</dbReference>
<evidence type="ECO:0000259" key="8">
    <source>
        <dbReference type="Pfam" id="PF12704"/>
    </source>
</evidence>
<dbReference type="Pfam" id="PF12704">
    <property type="entry name" value="MacB_PCD"/>
    <property type="match status" value="1"/>
</dbReference>
<dbReference type="Pfam" id="PF02687">
    <property type="entry name" value="FtsX"/>
    <property type="match status" value="1"/>
</dbReference>
<evidence type="ECO:0000256" key="1">
    <source>
        <dbReference type="ARBA" id="ARBA00004651"/>
    </source>
</evidence>
<keyword evidence="9" id="KW-0449">Lipoprotein</keyword>
<keyword evidence="3" id="KW-1003">Cell membrane</keyword>
<evidence type="ECO:0000313" key="9">
    <source>
        <dbReference type="EMBL" id="VYU48373.1"/>
    </source>
</evidence>
<dbReference type="AlphaFoldDB" id="A0A6N3F8Z9"/>
<dbReference type="GO" id="GO:0044874">
    <property type="term" value="P:lipoprotein localization to outer membrane"/>
    <property type="evidence" value="ECO:0007669"/>
    <property type="project" value="TreeGrafter"/>
</dbReference>
<evidence type="ECO:0000259" key="7">
    <source>
        <dbReference type="Pfam" id="PF02687"/>
    </source>
</evidence>
<keyword evidence="4 9" id="KW-0812">Transmembrane</keyword>
<keyword evidence="5" id="KW-1133">Transmembrane helix</keyword>
<gene>
    <name evidence="9" type="primary">lolE_2</name>
    <name evidence="9" type="ORF">PCLFYP37_03076</name>
</gene>
<dbReference type="PANTHER" id="PTHR30489">
    <property type="entry name" value="LIPOPROTEIN-RELEASING SYSTEM TRANSMEMBRANE PROTEIN LOLE"/>
    <property type="match status" value="1"/>
</dbReference>
<dbReference type="GO" id="GO:0098797">
    <property type="term" value="C:plasma membrane protein complex"/>
    <property type="evidence" value="ECO:0007669"/>
    <property type="project" value="TreeGrafter"/>
</dbReference>
<evidence type="ECO:0000256" key="6">
    <source>
        <dbReference type="ARBA" id="ARBA00023136"/>
    </source>
</evidence>
<feature type="domain" description="ABC3 transporter permease C-terminal" evidence="7">
    <location>
        <begin position="281"/>
        <end position="405"/>
    </location>
</feature>
<dbReference type="EMBL" id="CACRUT010000016">
    <property type="protein sequence ID" value="VYU48373.1"/>
    <property type="molecule type" value="Genomic_DNA"/>
</dbReference>
<evidence type="ECO:0000256" key="3">
    <source>
        <dbReference type="ARBA" id="ARBA00022475"/>
    </source>
</evidence>
<comment type="similarity">
    <text evidence="2">Belongs to the ABC-4 integral membrane protein family. LolC/E subfamily.</text>
</comment>
<accession>A0A6N3F8Z9</accession>
<proteinExistence type="inferred from homology"/>
<comment type="subcellular location">
    <subcellularLocation>
        <location evidence="1">Cell membrane</location>
        <topology evidence="1">Multi-pass membrane protein</topology>
    </subcellularLocation>
</comment>
<dbReference type="PANTHER" id="PTHR30489:SF0">
    <property type="entry name" value="LIPOPROTEIN-RELEASING SYSTEM TRANSMEMBRANE PROTEIN LOLE"/>
    <property type="match status" value="1"/>
</dbReference>
<dbReference type="InterPro" id="IPR025857">
    <property type="entry name" value="MacB_PCD"/>
</dbReference>
<sequence length="409" mass="45400">MNFPFYIARRYLFSKKSHHAINIISAISVCGVALATMALVCTMSVFNGFQDLVASFFTAIDPQLKVTPSQGKTMAADDPKLTALKAYPRIKIYTETLEDHALVICGEHQAMVTIKGVDDNFAQMADLNKLLYGDGTFTLHADVLEFGVLGIQLAAQLGLGASFDTPLRVYAPQKGERVNLSNPTESFTQSELYSPGVVFAVKQAKYDAGYILTSLRFARDLFGQQGRVSAIELQLQDGVDIRQAQADIQKILGNGFTVKDRYEQQEDVFRIMEVEKLIAYLFLTFILLVASFNIIGSISMLIIDKKEDVRTLRNLGAKDNQIIRIFLFEGRMISGFGALIGIIVGITLCYLQQTYGLITLGNSSGSFVVDAYPVSVHPWDVVIVFFTVLLVSYGALWYPVRYLSKRLLD</sequence>
<protein>
    <submittedName>
        <fullName evidence="9">Lipoprotein-releasing system transmembrane protein LolE</fullName>
    </submittedName>
</protein>
<keyword evidence="6" id="KW-0472">Membrane</keyword>
<feature type="domain" description="MacB-like periplasmic core" evidence="8">
    <location>
        <begin position="25"/>
        <end position="250"/>
    </location>
</feature>
<evidence type="ECO:0000256" key="2">
    <source>
        <dbReference type="ARBA" id="ARBA00005236"/>
    </source>
</evidence>
<organism evidence="9">
    <name type="scientific">Paraprevotella clara</name>
    <dbReference type="NCBI Taxonomy" id="454154"/>
    <lineage>
        <taxon>Bacteria</taxon>
        <taxon>Pseudomonadati</taxon>
        <taxon>Bacteroidota</taxon>
        <taxon>Bacteroidia</taxon>
        <taxon>Bacteroidales</taxon>
        <taxon>Prevotellaceae</taxon>
        <taxon>Paraprevotella</taxon>
    </lineage>
</organism>
<evidence type="ECO:0000256" key="4">
    <source>
        <dbReference type="ARBA" id="ARBA00022692"/>
    </source>
</evidence>
<reference evidence="9" key="1">
    <citation type="submission" date="2019-11" db="EMBL/GenBank/DDBJ databases">
        <authorList>
            <person name="Feng L."/>
        </authorList>
    </citation>
    <scope>NUCLEOTIDE SEQUENCE</scope>
    <source>
        <strain evidence="9">PclaraLFYP37</strain>
    </source>
</reference>
<name>A0A6N3F8Z9_9BACT</name>